<keyword evidence="1 3" id="KW-0547">Nucleotide-binding</keyword>
<comment type="similarity">
    <text evidence="2 3">Belongs to the YajQ family.</text>
</comment>
<evidence type="ECO:0000313" key="5">
    <source>
        <dbReference type="Proteomes" id="UP000241436"/>
    </source>
</evidence>
<dbReference type="InterPro" id="IPR035571">
    <property type="entry name" value="UPF0234-like_C"/>
</dbReference>
<dbReference type="NCBIfam" id="NF003819">
    <property type="entry name" value="PRK05412.1"/>
    <property type="match status" value="1"/>
</dbReference>
<dbReference type="Proteomes" id="UP000241436">
    <property type="component" value="Unassembled WGS sequence"/>
</dbReference>
<comment type="caution">
    <text evidence="4">The sequence shown here is derived from an EMBL/GenBank/DDBJ whole genome shotgun (WGS) entry which is preliminary data.</text>
</comment>
<proteinExistence type="inferred from homology"/>
<dbReference type="GO" id="GO:0005829">
    <property type="term" value="C:cytosol"/>
    <property type="evidence" value="ECO:0007669"/>
    <property type="project" value="TreeGrafter"/>
</dbReference>
<dbReference type="Gene3D" id="3.30.70.990">
    <property type="entry name" value="YajQ-like, domain 2"/>
    <property type="match status" value="1"/>
</dbReference>
<keyword evidence="5" id="KW-1185">Reference proteome</keyword>
<dbReference type="AlphaFoldDB" id="A0A2T4TW35"/>
<name>A0A2T4TW35_9BACT</name>
<organism evidence="4 5">
    <name type="scientific">Candidatus Methylomirabilis limnetica</name>
    <dbReference type="NCBI Taxonomy" id="2033718"/>
    <lineage>
        <taxon>Bacteria</taxon>
        <taxon>Candidatus Methylomirabilota</taxon>
        <taxon>Candidatus Methylomirabilia</taxon>
        <taxon>Candidatus Methylomirabilales</taxon>
        <taxon>Candidatus Methylomirabilaceae</taxon>
        <taxon>Candidatus Methylomirabilis</taxon>
    </lineage>
</organism>
<dbReference type="PANTHER" id="PTHR30476">
    <property type="entry name" value="UPF0234 PROTEIN YAJQ"/>
    <property type="match status" value="1"/>
</dbReference>
<dbReference type="EMBL" id="NVQC01000026">
    <property type="protein sequence ID" value="PTL35326.1"/>
    <property type="molecule type" value="Genomic_DNA"/>
</dbReference>
<comment type="function">
    <text evidence="3">Nucleotide-binding protein.</text>
</comment>
<reference evidence="5" key="2">
    <citation type="journal article" date="2018" name="Environ. Microbiol.">
        <title>Bloom of a denitrifying methanotroph, 'Candidatus Methylomirabilis limnetica', in a deep stratified lake.</title>
        <authorList>
            <person name="Graf J.S."/>
            <person name="Mayr M.J."/>
            <person name="Marchant H.K."/>
            <person name="Tienken D."/>
            <person name="Hach P.F."/>
            <person name="Brand A."/>
            <person name="Schubert C.J."/>
            <person name="Kuypers M.M."/>
            <person name="Milucka J."/>
        </authorList>
    </citation>
    <scope>NUCLEOTIDE SEQUENCE [LARGE SCALE GENOMIC DNA]</scope>
    <source>
        <strain evidence="5">Zug</strain>
    </source>
</reference>
<evidence type="ECO:0000256" key="3">
    <source>
        <dbReference type="HAMAP-Rule" id="MF_00632"/>
    </source>
</evidence>
<evidence type="ECO:0000313" key="4">
    <source>
        <dbReference type="EMBL" id="PTL35326.1"/>
    </source>
</evidence>
<protein>
    <recommendedName>
        <fullName evidence="3">Nucleotide-binding protein CLG94_10495</fullName>
    </recommendedName>
</protein>
<dbReference type="GO" id="GO:0000166">
    <property type="term" value="F:nucleotide binding"/>
    <property type="evidence" value="ECO:0007669"/>
    <property type="project" value="UniProtKB-UniRule"/>
</dbReference>
<evidence type="ECO:0000256" key="1">
    <source>
        <dbReference type="ARBA" id="ARBA00022741"/>
    </source>
</evidence>
<dbReference type="OrthoDB" id="9801447at2"/>
<dbReference type="HAMAP" id="MF_00632">
    <property type="entry name" value="UPF0234"/>
    <property type="match status" value="1"/>
</dbReference>
<dbReference type="Gene3D" id="3.30.70.860">
    <property type="match status" value="1"/>
</dbReference>
<dbReference type="Pfam" id="PF04461">
    <property type="entry name" value="YajQ"/>
    <property type="match status" value="1"/>
</dbReference>
<gene>
    <name evidence="4" type="ORF">CLG94_10495</name>
</gene>
<dbReference type="PANTHER" id="PTHR30476:SF0">
    <property type="entry name" value="UPF0234 PROTEIN YAJQ"/>
    <property type="match status" value="1"/>
</dbReference>
<dbReference type="RefSeq" id="WP_107563348.1">
    <property type="nucleotide sequence ID" value="NZ_NVQC01000026.1"/>
</dbReference>
<accession>A0A2T4TW35</accession>
<dbReference type="InterPro" id="IPR035570">
    <property type="entry name" value="UPF0234_N"/>
</dbReference>
<dbReference type="SUPFAM" id="SSF89963">
    <property type="entry name" value="YajQ-like"/>
    <property type="match status" value="2"/>
</dbReference>
<reference evidence="4 5" key="1">
    <citation type="submission" date="2017-09" db="EMBL/GenBank/DDBJ databases">
        <title>Bloom of a denitrifying methanotroph, Candidatus Methylomirabilis limnetica, in a deep stratified lake.</title>
        <authorList>
            <person name="Graf J.S."/>
            <person name="Marchant H.K."/>
            <person name="Tienken D."/>
            <person name="Hach P.F."/>
            <person name="Brand A."/>
            <person name="Schubert C.J."/>
            <person name="Kuypers M.M."/>
            <person name="Milucka J."/>
        </authorList>
    </citation>
    <scope>NUCLEOTIDE SEQUENCE [LARGE SCALE GENOMIC DNA]</scope>
    <source>
        <strain evidence="4 5">Zug</strain>
    </source>
</reference>
<dbReference type="InterPro" id="IPR007551">
    <property type="entry name" value="YajQ/Smlt4090-like"/>
</dbReference>
<sequence>MSNEASFDISSTVDLQEVDNAVQQVMKEIQQRFDFKGTACRVVRDEQGLLLHADDTYKLKAVVDLLESKLVRRKVSLKALVYEATEPAAKGTLRQRVTLQQGISADKAKEVAKVIRGLGFKVTAQIQGDQIRVSAKSKDDLQAVMQALRAHDCGIDLQFDNYR</sequence>
<dbReference type="InterPro" id="IPR036183">
    <property type="entry name" value="YajQ-like_sf"/>
</dbReference>
<evidence type="ECO:0000256" key="2">
    <source>
        <dbReference type="ARBA" id="ARBA00093450"/>
    </source>
</evidence>
<dbReference type="CDD" id="cd11740">
    <property type="entry name" value="YajQ_like"/>
    <property type="match status" value="1"/>
</dbReference>